<keyword evidence="3" id="KW-1185">Reference proteome</keyword>
<protein>
    <recommendedName>
        <fullName evidence="1">Amine oxidase domain-containing protein</fullName>
    </recommendedName>
</protein>
<dbReference type="SUPFAM" id="SSF51905">
    <property type="entry name" value="FAD/NAD(P)-binding domain"/>
    <property type="match status" value="1"/>
</dbReference>
<evidence type="ECO:0000313" key="2">
    <source>
        <dbReference type="EMBL" id="GAA2097161.1"/>
    </source>
</evidence>
<dbReference type="PANTHER" id="PTHR10742">
    <property type="entry name" value="FLAVIN MONOAMINE OXIDASE"/>
    <property type="match status" value="1"/>
</dbReference>
<dbReference type="Gene3D" id="6.10.140.1210">
    <property type="match status" value="1"/>
</dbReference>
<feature type="domain" description="Amine oxidase" evidence="1">
    <location>
        <begin position="469"/>
        <end position="597"/>
    </location>
</feature>
<dbReference type="Gene3D" id="3.30.160.490">
    <property type="match status" value="1"/>
</dbReference>
<dbReference type="InterPro" id="IPR050281">
    <property type="entry name" value="Flavin_monoamine_oxidase"/>
</dbReference>
<organism evidence="2 3">
    <name type="scientific">Streptomyces albiaxialis</name>
    <dbReference type="NCBI Taxonomy" id="329523"/>
    <lineage>
        <taxon>Bacteria</taxon>
        <taxon>Bacillati</taxon>
        <taxon>Actinomycetota</taxon>
        <taxon>Actinomycetes</taxon>
        <taxon>Kitasatosporales</taxon>
        <taxon>Streptomycetaceae</taxon>
        <taxon>Streptomyces</taxon>
    </lineage>
</organism>
<feature type="domain" description="Amine oxidase" evidence="1">
    <location>
        <begin position="40"/>
        <end position="391"/>
    </location>
</feature>
<dbReference type="EMBL" id="BAAAPE010000016">
    <property type="protein sequence ID" value="GAA2097161.1"/>
    <property type="molecule type" value="Genomic_DNA"/>
</dbReference>
<evidence type="ECO:0000313" key="3">
    <source>
        <dbReference type="Proteomes" id="UP001500016"/>
    </source>
</evidence>
<dbReference type="Gene3D" id="1.10.405.10">
    <property type="entry name" value="Guanine Nucleotide Dissociation Inhibitor, domain 1"/>
    <property type="match status" value="1"/>
</dbReference>
<dbReference type="Gene3D" id="1.10.10.1620">
    <property type="match status" value="1"/>
</dbReference>
<dbReference type="Gene3D" id="3.30.70.2100">
    <property type="match status" value="1"/>
</dbReference>
<name>A0ABN2WQZ4_9ACTN</name>
<sequence>MLVVDEADKPLGERYMKVLREGLPRAGSSRKVLVVGAGPAGMLAAYLLKKAGHRVTVLEANGNRAGGRVKTFRTGGHEDAAPPFADSRQRAEAGAMRIPGSHPLVMALIEQLKLKKVPFKLVAEDEKGNRTNATWLVVNGVRMRRAAYEKDPAPVNRSFGVPEKYHDVPAGKILEGVLDPIRDRFSVKQPDGTRKDKPLPEALDGWTSVIEEFGDYSMFRFLTEYAKLDVRTVDLIGTLENVTSRLPLAFLHSFIGHALISPHTKFWELDGGTAVLADAMLKRIRGEVRFDRRVTRIEYRDPERPGGGDVTHVGEKGPAVWMDTVSEGRKGEVVRQQFTADYAIVTVPFSGLRQVQIRPQPSYPKRRALIELHYDAATKVLLEFSRRWWEFTEKDWKEQLTAIRPGLYEDYRDGKVPDDGKLLGAHPSVPGKHITEAQRTHYAANRWLTRDQPEAVHAYGGGSVCDNTNRFMFNPSHPVPGSQGGVVLASYSWADDAVRWDAFDDDARYPHALRGMQQVYGQRVEVFYTGKGKTQSWLRDPYAYGEASVLLPGQHTELFPDIGTKEGPLHFAGDHTSLKPAWIEGALESAVRTALEVHAAAR</sequence>
<proteinExistence type="predicted"/>
<reference evidence="2 3" key="1">
    <citation type="journal article" date="2019" name="Int. J. Syst. Evol. Microbiol.">
        <title>The Global Catalogue of Microorganisms (GCM) 10K type strain sequencing project: providing services to taxonomists for standard genome sequencing and annotation.</title>
        <authorList>
            <consortium name="The Broad Institute Genomics Platform"/>
            <consortium name="The Broad Institute Genome Sequencing Center for Infectious Disease"/>
            <person name="Wu L."/>
            <person name="Ma J."/>
        </authorList>
    </citation>
    <scope>NUCLEOTIDE SEQUENCE [LARGE SCALE GENOMIC DNA]</scope>
    <source>
        <strain evidence="2 3">JCM 15478</strain>
    </source>
</reference>
<dbReference type="Gene3D" id="3.50.50.60">
    <property type="entry name" value="FAD/NAD(P)-binding domain"/>
    <property type="match status" value="1"/>
</dbReference>
<accession>A0ABN2WQZ4</accession>
<dbReference type="Pfam" id="PF01593">
    <property type="entry name" value="Amino_oxidase"/>
    <property type="match status" value="2"/>
</dbReference>
<dbReference type="InterPro" id="IPR002937">
    <property type="entry name" value="Amino_oxidase"/>
</dbReference>
<dbReference type="PANTHER" id="PTHR10742:SF342">
    <property type="entry name" value="AMINE OXIDASE"/>
    <property type="match status" value="1"/>
</dbReference>
<dbReference type="InterPro" id="IPR036188">
    <property type="entry name" value="FAD/NAD-bd_sf"/>
</dbReference>
<dbReference type="Proteomes" id="UP001500016">
    <property type="component" value="Unassembled WGS sequence"/>
</dbReference>
<gene>
    <name evidence="2" type="ORF">GCM10009801_67300</name>
</gene>
<dbReference type="Gene3D" id="1.10.10.1790">
    <property type="match status" value="1"/>
</dbReference>
<evidence type="ECO:0000259" key="1">
    <source>
        <dbReference type="Pfam" id="PF01593"/>
    </source>
</evidence>
<comment type="caution">
    <text evidence="2">The sequence shown here is derived from an EMBL/GenBank/DDBJ whole genome shotgun (WGS) entry which is preliminary data.</text>
</comment>
<dbReference type="SUPFAM" id="SSF54373">
    <property type="entry name" value="FAD-linked reductases, C-terminal domain"/>
    <property type="match status" value="1"/>
</dbReference>